<dbReference type="AlphaFoldDB" id="A0A6B8RUW8"/>
<accession>A0A6B8RUW8</accession>
<dbReference type="EMBL" id="CP034235">
    <property type="protein sequence ID" value="QGQ99243.1"/>
    <property type="molecule type" value="Genomic_DNA"/>
</dbReference>
<evidence type="ECO:0000313" key="1">
    <source>
        <dbReference type="EMBL" id="QGQ99243.1"/>
    </source>
</evidence>
<dbReference type="SUPFAM" id="SSF49464">
    <property type="entry name" value="Carboxypeptidase regulatory domain-like"/>
    <property type="match status" value="1"/>
</dbReference>
<evidence type="ECO:0000313" key="2">
    <source>
        <dbReference type="Proteomes" id="UP000426246"/>
    </source>
</evidence>
<dbReference type="Gene3D" id="2.60.40.1120">
    <property type="entry name" value="Carboxypeptidase-like, regulatory domain"/>
    <property type="match status" value="1"/>
</dbReference>
<dbReference type="Proteomes" id="UP000426246">
    <property type="component" value="Chromosome"/>
</dbReference>
<sequence length="1028" mass="111567">MTGETVMLKNTLKTLNTKLLLILLLLTISMPQMTVFATDGIIHGKVTDTNAHPIQGIQLEIKNSSHTTVATLITNSDGDYYVGSLDNGIFYVDFSDSKGFYGNQSTTISVTGNYTLNQTLAPSLAISTYYDTNYNAGLFSGSLSWTYTGNVTVSYNVYYLANDNTVLAPPTSVTGVTYAISNVPQGAKRIGIQVIAPNGELGPIISTPLWDAGAYNPQNFSLYDTNPAPDVYELKLTWSHPIDESQFNRYVINYKDKDYNIIGTEVELTSQVSSYIHTPSLNITSAVYSVQVNLETSNNEMAPFSFNMLVSDLTTGKAAATPASNLSLKAPTSFHFYNDTDPASHSIGGALDWTEAGITGYEMYLLDDNDIKLSSVLTLAKQPGYTGNYWVSLPNGTSLTVNGATASKLGVYPKDINGSEGLPIIINIVDVVGGIPQSVFFYDTDQVTNHVTGTLSWYSAINESAITGYKVYFADEDNNLILPAITSITKAASSQSYTLAIDQTIPLTSTGIPATRIAVVSVNGATIDQQVTKAIWDNSSINTGNITFQDRDSRAGKIVASITWGKSSNEALFEDYVVFYYDSGIPHVIGSVSKSGIATYTFNLTETLYNNLPANQNVLQLGIRNTKGEIAPISQVIAIVDNTLTNPSLPTATTNIPAVNGLIFLDSDTLPGKIGGSLAITDSSPYNGFDSYMVYFVNDAGVRIQSIAQISKTYNSTIQMTIPVNTLIPNGASAIGVFAKNASGESSNGTFALIWDSPRPIISNPYFEDTDLRAGLVTPILHWDRLADETHVSKYVVYFIDSNNNRQILTKTDKTAGSGAYSFPIPSDVYTNIMNYDARSILIGIEDTSGNVIYLPAYFNQVYDNTQSKTIPQLSPPLVDTLPVVNNVTFNYNAQNTANELNWHYPENSSNIEGYELYFLDKMGQKLGSILTLKKSYYGESSVFLPSTLVYPTNASKIGIFAKTVNGEESRQYTAIPLFHLVRAAIDPLAEGVGINKIISFISGNGGFQKQDIEDLLGLIDLITNPEE</sequence>
<dbReference type="Pfam" id="PF13620">
    <property type="entry name" value="CarboxypepD_reg"/>
    <property type="match status" value="1"/>
</dbReference>
<reference evidence="2" key="1">
    <citation type="submission" date="2018-11" db="EMBL/GenBank/DDBJ databases">
        <title>Complete genome sequence of Paenibacillus sp. ML311-T8.</title>
        <authorList>
            <person name="Nam Y.-D."/>
            <person name="Kang J."/>
            <person name="Chung W.-H."/>
            <person name="Park Y.S."/>
        </authorList>
    </citation>
    <scope>NUCLEOTIDE SEQUENCE [LARGE SCALE GENOMIC DNA]</scope>
    <source>
        <strain evidence="2">ML311-T8</strain>
    </source>
</reference>
<evidence type="ECO:0008006" key="3">
    <source>
        <dbReference type="Google" id="ProtNLM"/>
    </source>
</evidence>
<proteinExistence type="predicted"/>
<name>A0A6B8RUW8_9BACL</name>
<dbReference type="InterPro" id="IPR008969">
    <property type="entry name" value="CarboxyPept-like_regulatory"/>
</dbReference>
<gene>
    <name evidence="1" type="ORF">EHS13_32465</name>
</gene>
<organism evidence="1 2">
    <name type="scientific">Paenibacillus psychroresistens</name>
    <dbReference type="NCBI Taxonomy" id="1778678"/>
    <lineage>
        <taxon>Bacteria</taxon>
        <taxon>Bacillati</taxon>
        <taxon>Bacillota</taxon>
        <taxon>Bacilli</taxon>
        <taxon>Bacillales</taxon>
        <taxon>Paenibacillaceae</taxon>
        <taxon>Paenibacillus</taxon>
    </lineage>
</organism>
<protein>
    <recommendedName>
        <fullName evidence="3">Carboxypeptidase regulatory-like domain-containing protein</fullName>
    </recommendedName>
</protein>
<keyword evidence="2" id="KW-1185">Reference proteome</keyword>
<dbReference type="KEGG" id="ppsc:EHS13_32465"/>